<accession>A0A812Q361</accession>
<organism evidence="1 2">
    <name type="scientific">Symbiodinium natans</name>
    <dbReference type="NCBI Taxonomy" id="878477"/>
    <lineage>
        <taxon>Eukaryota</taxon>
        <taxon>Sar</taxon>
        <taxon>Alveolata</taxon>
        <taxon>Dinophyceae</taxon>
        <taxon>Suessiales</taxon>
        <taxon>Symbiodiniaceae</taxon>
        <taxon>Symbiodinium</taxon>
    </lineage>
</organism>
<gene>
    <name evidence="1" type="ORF">SNAT2548_LOCUS18895</name>
</gene>
<evidence type="ECO:0000313" key="2">
    <source>
        <dbReference type="Proteomes" id="UP000604046"/>
    </source>
</evidence>
<dbReference type="Proteomes" id="UP000604046">
    <property type="component" value="Unassembled WGS sequence"/>
</dbReference>
<feature type="non-terminal residue" evidence="1">
    <location>
        <position position="1"/>
    </location>
</feature>
<sequence length="101" mass="10941">DILSASLSPCEANSLAMGGPKAQARRVCTKVFFTCGRSYFNYTELEAGVRDVPSLRRRSFNDPGNVAAWEHLQFPGVARVFCSFGLSRAPLRSGALFVAAP</sequence>
<comment type="caution">
    <text evidence="1">The sequence shown here is derived from an EMBL/GenBank/DDBJ whole genome shotgun (WGS) entry which is preliminary data.</text>
</comment>
<reference evidence="1" key="1">
    <citation type="submission" date="2021-02" db="EMBL/GenBank/DDBJ databases">
        <authorList>
            <person name="Dougan E. K."/>
            <person name="Rhodes N."/>
            <person name="Thang M."/>
            <person name="Chan C."/>
        </authorList>
    </citation>
    <scope>NUCLEOTIDE SEQUENCE</scope>
</reference>
<protein>
    <submittedName>
        <fullName evidence="1">Uncharacterized protein</fullName>
    </submittedName>
</protein>
<name>A0A812Q361_9DINO</name>
<proteinExistence type="predicted"/>
<dbReference type="AlphaFoldDB" id="A0A812Q361"/>
<dbReference type="EMBL" id="CAJNDS010002157">
    <property type="protein sequence ID" value="CAE7355482.1"/>
    <property type="molecule type" value="Genomic_DNA"/>
</dbReference>
<evidence type="ECO:0000313" key="1">
    <source>
        <dbReference type="EMBL" id="CAE7355482.1"/>
    </source>
</evidence>
<keyword evidence="2" id="KW-1185">Reference proteome</keyword>